<sequence length="455" mass="46919">LAGRPGAPVPAAGTEDRWPVAAGDGAPVAASSHGGTLAGGAAWTAPVPDDWNGTLVLYSHGFRQGPANPARDEGFDAAAYALLATGYAIASSSYAGLGWALGTAVRDQLDTLAAFSAAAGKPERTIAYGVSMGGLVSSRLAEIPDAGIDGAVSTCGVLGGGLNLANLQLDGTYAAAALLLPGENVQLAGFSSAGQAGKTADRLRAAVQQAQQSAQGRARIALVAALLNLPAWHPDSSRPEPADYAAQQEARYRWLVEILPLVMASRAELAKAAGGDSAWNEGVDYGAIFEESGQRAEVEHLYRQADLHLAADLAALTAGADTAPDPGAVDWMSRTSTLTGRLQVPVLTMHTVADMISPVEQQELYAGSVRRAGAGQYLRQLYVERAGHCAFSTSERVAAVAAMGQSLELGRWTGSTDSAAINGFAESLGLGQARFTGYRPDPFINDRTAPAPARQ</sequence>
<comment type="caution">
    <text evidence="2">The sequence shown here is derived from an EMBL/GenBank/DDBJ whole genome shotgun (WGS) entry which is preliminary data.</text>
</comment>
<feature type="region of interest" description="Disordered" evidence="1">
    <location>
        <begin position="1"/>
        <end position="20"/>
    </location>
</feature>
<dbReference type="InterPro" id="IPR029058">
    <property type="entry name" value="AB_hydrolase_fold"/>
</dbReference>
<dbReference type="GO" id="GO:0016787">
    <property type="term" value="F:hydrolase activity"/>
    <property type="evidence" value="ECO:0007669"/>
    <property type="project" value="UniProtKB-KW"/>
</dbReference>
<evidence type="ECO:0000313" key="3">
    <source>
        <dbReference type="Proteomes" id="UP000523795"/>
    </source>
</evidence>
<feature type="non-terminal residue" evidence="2">
    <location>
        <position position="1"/>
    </location>
</feature>
<dbReference type="SUPFAM" id="SSF53474">
    <property type="entry name" value="alpha/beta-Hydrolases"/>
    <property type="match status" value="1"/>
</dbReference>
<evidence type="ECO:0000313" key="2">
    <source>
        <dbReference type="EMBL" id="NKX50397.1"/>
    </source>
</evidence>
<proteinExistence type="predicted"/>
<reference evidence="2 3" key="1">
    <citation type="submission" date="2020-04" db="EMBL/GenBank/DDBJ databases">
        <authorList>
            <person name="Liu S."/>
        </authorList>
    </citation>
    <scope>NUCLEOTIDE SEQUENCE [LARGE SCALE GENOMIC DNA]</scope>
    <source>
        <strain evidence="2 3">CGMCC 1.15091</strain>
    </source>
</reference>
<gene>
    <name evidence="2" type="ORF">HER39_07420</name>
</gene>
<dbReference type="Gene3D" id="3.40.50.1820">
    <property type="entry name" value="alpha/beta hydrolase"/>
    <property type="match status" value="1"/>
</dbReference>
<name>A0ABX1JM69_9MICC</name>
<keyword evidence="3" id="KW-1185">Reference proteome</keyword>
<accession>A0ABX1JM69</accession>
<dbReference type="Proteomes" id="UP000523795">
    <property type="component" value="Unassembled WGS sequence"/>
</dbReference>
<organism evidence="2 3">
    <name type="scientific">Arthrobacter deserti</name>
    <dbReference type="NCBI Taxonomy" id="1742687"/>
    <lineage>
        <taxon>Bacteria</taxon>
        <taxon>Bacillati</taxon>
        <taxon>Actinomycetota</taxon>
        <taxon>Actinomycetes</taxon>
        <taxon>Micrococcales</taxon>
        <taxon>Micrococcaceae</taxon>
        <taxon>Arthrobacter</taxon>
    </lineage>
</organism>
<keyword evidence="2" id="KW-0378">Hydrolase</keyword>
<protein>
    <submittedName>
        <fullName evidence="2">Alpha/beta hydrolase</fullName>
    </submittedName>
</protein>
<dbReference type="EMBL" id="JAAZSR010000087">
    <property type="protein sequence ID" value="NKX50397.1"/>
    <property type="molecule type" value="Genomic_DNA"/>
</dbReference>
<evidence type="ECO:0000256" key="1">
    <source>
        <dbReference type="SAM" id="MobiDB-lite"/>
    </source>
</evidence>